<evidence type="ECO:0000256" key="1">
    <source>
        <dbReference type="ARBA" id="ARBA00004123"/>
    </source>
</evidence>
<evidence type="ECO:0000259" key="6">
    <source>
        <dbReference type="Pfam" id="PF07227"/>
    </source>
</evidence>
<evidence type="ECO:0000313" key="8">
    <source>
        <dbReference type="Proteomes" id="UP000011115"/>
    </source>
</evidence>
<accession>M1CVT9</accession>
<keyword evidence="5" id="KW-0539">Nucleus</keyword>
<reference evidence="7" key="2">
    <citation type="submission" date="2015-06" db="UniProtKB">
        <authorList>
            <consortium name="EnsemblPlants"/>
        </authorList>
    </citation>
    <scope>IDENTIFICATION</scope>
    <source>
        <strain evidence="7">DM1-3 516 R44</strain>
    </source>
</reference>
<dbReference type="GO" id="GO:0005634">
    <property type="term" value="C:nucleus"/>
    <property type="evidence" value="ECO:0000318"/>
    <property type="project" value="GO_Central"/>
</dbReference>
<dbReference type="GO" id="GO:0010071">
    <property type="term" value="P:root meristem specification"/>
    <property type="evidence" value="ECO:0000318"/>
    <property type="project" value="GO_Central"/>
</dbReference>
<evidence type="ECO:0000256" key="4">
    <source>
        <dbReference type="ARBA" id="ARBA00022833"/>
    </source>
</evidence>
<dbReference type="EnsemblPlants" id="PGSC0003DMT400075846">
    <property type="protein sequence ID" value="PGSC0003DMT400075846"/>
    <property type="gene ID" value="PGSC0003DMG400029488"/>
</dbReference>
<dbReference type="CDD" id="cd15612">
    <property type="entry name" value="PHD_OBE1_like"/>
    <property type="match status" value="1"/>
</dbReference>
<dbReference type="Proteomes" id="UP000011115">
    <property type="component" value="Unassembled WGS sequence"/>
</dbReference>
<dbReference type="HOGENOM" id="CLU_006737_3_0_1"/>
<evidence type="ECO:0000256" key="3">
    <source>
        <dbReference type="ARBA" id="ARBA00022771"/>
    </source>
</evidence>
<dbReference type="InterPro" id="IPR047578">
    <property type="entry name" value="OBE1-like_PHD"/>
</dbReference>
<keyword evidence="8" id="KW-1185">Reference proteome</keyword>
<evidence type="ECO:0000256" key="2">
    <source>
        <dbReference type="ARBA" id="ARBA00022723"/>
    </source>
</evidence>
<dbReference type="GO" id="GO:0008270">
    <property type="term" value="F:zinc ion binding"/>
    <property type="evidence" value="ECO:0007669"/>
    <property type="project" value="UniProtKB-KW"/>
</dbReference>
<dbReference type="GO" id="GO:0010078">
    <property type="term" value="P:maintenance of root meristem identity"/>
    <property type="evidence" value="ECO:0000318"/>
    <property type="project" value="GO_Central"/>
</dbReference>
<evidence type="ECO:0000313" key="7">
    <source>
        <dbReference type="EnsemblPlants" id="PGSC0003DMT400075846"/>
    </source>
</evidence>
<dbReference type="eggNOG" id="ENOG502QPTA">
    <property type="taxonomic scope" value="Eukaryota"/>
</dbReference>
<dbReference type="InParanoid" id="M1CVT9"/>
<dbReference type="PANTHER" id="PTHR21736">
    <property type="entry name" value="VERNALIZATION-INSENSITIVE PROTEIN 3"/>
    <property type="match status" value="1"/>
</dbReference>
<dbReference type="STRING" id="4113.M1CVT9"/>
<name>M1CVT9_SOLTU</name>
<evidence type="ECO:0000256" key="5">
    <source>
        <dbReference type="ARBA" id="ARBA00023242"/>
    </source>
</evidence>
<dbReference type="Pfam" id="PF07227">
    <property type="entry name" value="PHD_Oberon"/>
    <property type="match status" value="1"/>
</dbReference>
<keyword evidence="3" id="KW-0863">Zinc-finger</keyword>
<dbReference type="PRINTS" id="PR01544">
    <property type="entry name" value="ARATH130DUF"/>
</dbReference>
<protein>
    <submittedName>
        <fullName evidence="7">Protein OBERON 3</fullName>
    </submittedName>
</protein>
<dbReference type="PANTHER" id="PTHR21736:SF40">
    <property type="entry name" value="OBERON-LIKE PHD FINGER DOMAIN-CONTAINING PROTEIN"/>
    <property type="match status" value="1"/>
</dbReference>
<proteinExistence type="predicted"/>
<dbReference type="OMA" id="KEICDND"/>
<keyword evidence="2" id="KW-0479">Metal-binding</keyword>
<comment type="subcellular location">
    <subcellularLocation>
        <location evidence="1">Nucleus</location>
    </subcellularLocation>
</comment>
<dbReference type="InterPro" id="IPR032881">
    <property type="entry name" value="Oberon-like_PHD"/>
</dbReference>
<reference evidence="8" key="1">
    <citation type="journal article" date="2011" name="Nature">
        <title>Genome sequence and analysis of the tuber crop potato.</title>
        <authorList>
            <consortium name="The Potato Genome Sequencing Consortium"/>
        </authorList>
    </citation>
    <scope>NUCLEOTIDE SEQUENCE [LARGE SCALE GENOMIC DNA]</scope>
    <source>
        <strain evidence="8">cv. DM1-3 516 R44</strain>
    </source>
</reference>
<dbReference type="PaxDb" id="4113-PGSC0003DMT400075846"/>
<dbReference type="GO" id="GO:0010468">
    <property type="term" value="P:regulation of gene expression"/>
    <property type="evidence" value="ECO:0000318"/>
    <property type="project" value="GO_Central"/>
</dbReference>
<dbReference type="Gramene" id="PGSC0003DMT400075846">
    <property type="protein sequence ID" value="PGSC0003DMT400075846"/>
    <property type="gene ID" value="PGSC0003DMG400029488"/>
</dbReference>
<keyword evidence="4" id="KW-0862">Zinc</keyword>
<dbReference type="InterPro" id="IPR004082">
    <property type="entry name" value="OBERON"/>
</dbReference>
<sequence>MDSIDENRFGKFQEKGVHFLEESASQMKMDCNKGKEIVVFEDQNDENNIWVDRDFLKLNEYKGNSSKRVAENEEIQVEIREKKLKGGILDLSSKRGAQNEEILVENRGKKLKDGILDLSSKRVAENEEIQVEIREKKLKGGILNLSSKRVAENEEILAEISEKKLKGGILNLSSKGVAENEEILVEISEKKLKGGIFDLSSKRVAENEEILAEFVGKKAKDGILDLSSKGVLENEEILAEITDKKAKDGILDLSSVGVLENEEILAEITDKKAKDGILDLSLALPSTSSSRSLQSPEPSNNNTRIGYFRNGSLSSCYSHPFSHNLSYSLTLSSEDESEYSGEGINWSDFSQFRKVETGDCTLPGHPDGSRLALSCEKVNKEICDNDTDRISSSDSNSFFLFELPARPVIDDQSGDLRILGEVVSESVPLMAQIMQELPDETVESTKEYLRSLIAIPENKDLLVSLQNRLNGRSDLTFETLSKCNKTQLEILVAIKMGLVTFLSSENHFQATELIQIFSLERCRNIYCKRVLPVDNCKCRICSENKGFCNVCMCQVCLNLDYANGTCSWVGCDLCVHWCHVVCAIHRNLITPGPSINGPSGTTEMQFHCLGCSHSSEMFRFAKEMYRCCAKDWDQEILIKELDYVQKIFHGSDDFKGKELHAITYGLRNKLEKKMVSPSDACNFIFQFFKYTDGLSHFLSSSFPASIMSSSSRRKTMITLDHHHQSDAKNPSKSDKMIEDECSAIKEI</sequence>
<dbReference type="AlphaFoldDB" id="M1CVT9"/>
<organism evidence="7 8">
    <name type="scientific">Solanum tuberosum</name>
    <name type="common">Potato</name>
    <dbReference type="NCBI Taxonomy" id="4113"/>
    <lineage>
        <taxon>Eukaryota</taxon>
        <taxon>Viridiplantae</taxon>
        <taxon>Streptophyta</taxon>
        <taxon>Embryophyta</taxon>
        <taxon>Tracheophyta</taxon>
        <taxon>Spermatophyta</taxon>
        <taxon>Magnoliopsida</taxon>
        <taxon>eudicotyledons</taxon>
        <taxon>Gunneridae</taxon>
        <taxon>Pentapetalae</taxon>
        <taxon>asterids</taxon>
        <taxon>lamiids</taxon>
        <taxon>Solanales</taxon>
        <taxon>Solanaceae</taxon>
        <taxon>Solanoideae</taxon>
        <taxon>Solaneae</taxon>
        <taxon>Solanum</taxon>
    </lineage>
</organism>
<feature type="domain" description="Oberon-like PHD finger" evidence="6">
    <location>
        <begin position="522"/>
        <end position="646"/>
    </location>
</feature>
<dbReference type="GO" id="GO:0010492">
    <property type="term" value="P:maintenance of shoot apical meristem identity"/>
    <property type="evidence" value="ECO:0000318"/>
    <property type="project" value="GO_Central"/>
</dbReference>